<dbReference type="SMART" id="SM00343">
    <property type="entry name" value="ZnF_C2HC"/>
    <property type="match status" value="1"/>
</dbReference>
<dbReference type="OrthoDB" id="8026949at2759"/>
<dbReference type="HOGENOM" id="CLU_1256336_0_0_1"/>
<dbReference type="InterPro" id="IPR036875">
    <property type="entry name" value="Znf_CCHC_sf"/>
</dbReference>
<protein>
    <recommendedName>
        <fullName evidence="2">CCHC-type domain-containing protein</fullName>
    </recommendedName>
</protein>
<evidence type="ECO:0000313" key="4">
    <source>
        <dbReference type="Proteomes" id="UP000001640"/>
    </source>
</evidence>
<reference evidence="3 4" key="1">
    <citation type="journal article" date="2011" name="Proc. Natl. Acad. Sci. U.S.A.">
        <title>Evolutionary erosion of yeast sex chromosomes by mating-type switching accidents.</title>
        <authorList>
            <person name="Gordon J.L."/>
            <person name="Armisen D."/>
            <person name="Proux-Wera E."/>
            <person name="Oheigeartaigh S.S."/>
            <person name="Byrne K.P."/>
            <person name="Wolfe K.H."/>
        </authorList>
    </citation>
    <scope>NUCLEOTIDE SEQUENCE [LARGE SCALE GENOMIC DNA]</scope>
    <source>
        <strain evidence="4">ATCC 76901 / BCRC 22586 / CBS 4309 / NBRC 1992 / NRRL Y-12630</strain>
    </source>
</reference>
<dbReference type="EMBL" id="HE576756">
    <property type="protein sequence ID" value="CCC70166.1"/>
    <property type="molecule type" value="Genomic_DNA"/>
</dbReference>
<keyword evidence="1" id="KW-0863">Zinc-finger</keyword>
<dbReference type="Proteomes" id="UP000001640">
    <property type="component" value="Chromosome 5"/>
</dbReference>
<accession>G0VFA1</accession>
<dbReference type="Gene3D" id="2.40.70.10">
    <property type="entry name" value="Acid Proteases"/>
    <property type="match status" value="1"/>
</dbReference>
<keyword evidence="1" id="KW-0479">Metal-binding</keyword>
<organism evidence="3 4">
    <name type="scientific">Naumovozyma castellii</name>
    <name type="common">Yeast</name>
    <name type="synonym">Saccharomyces castellii</name>
    <dbReference type="NCBI Taxonomy" id="27288"/>
    <lineage>
        <taxon>Eukaryota</taxon>
        <taxon>Fungi</taxon>
        <taxon>Dikarya</taxon>
        <taxon>Ascomycota</taxon>
        <taxon>Saccharomycotina</taxon>
        <taxon>Saccharomycetes</taxon>
        <taxon>Saccharomycetales</taxon>
        <taxon>Saccharomycetaceae</taxon>
        <taxon>Naumovozyma</taxon>
    </lineage>
</organism>
<reference key="2">
    <citation type="submission" date="2011-08" db="EMBL/GenBank/DDBJ databases">
        <title>Genome sequence of Naumovozyma castellii.</title>
        <authorList>
            <person name="Gordon J.L."/>
            <person name="Armisen D."/>
            <person name="Proux-Wera E."/>
            <person name="OhEigeartaigh S.S."/>
            <person name="Byrne K.P."/>
            <person name="Wolfe K.H."/>
        </authorList>
    </citation>
    <scope>NUCLEOTIDE SEQUENCE</scope>
    <source>
        <strain>Type strain:CBS 4309</strain>
    </source>
</reference>
<name>G0VFA1_NAUCA</name>
<keyword evidence="1" id="KW-0862">Zinc</keyword>
<dbReference type="RefSeq" id="XP_003676527.1">
    <property type="nucleotide sequence ID" value="XM_003676479.1"/>
</dbReference>
<dbReference type="PROSITE" id="PS50158">
    <property type="entry name" value="ZF_CCHC"/>
    <property type="match status" value="1"/>
</dbReference>
<keyword evidence="4" id="KW-1185">Reference proteome</keyword>
<sequence>MGLGETNTAVLLNQIDDLSKSLKECQRIAANLSYKFKRGPSGDKLANRIGKKPKASPLEGWVTPNPTEVVCYRCQEKGHFAAKCPAKPKKQGMSPQISLVTAQWVRRGERENDELVSDLPTKTLKVKEKDVHMLPDCGAQSNMIEYGLVKDLGLVREETPKPFVVVGAMKSGCAENISKQVELSFVVFGTQVTGTFFVFRDTRIPVILNVPFIKRNRDTA</sequence>
<dbReference type="AlphaFoldDB" id="G0VFA1"/>
<dbReference type="CDD" id="cd00303">
    <property type="entry name" value="retropepsin_like"/>
    <property type="match status" value="1"/>
</dbReference>
<dbReference type="Pfam" id="PF00098">
    <property type="entry name" value="zf-CCHC"/>
    <property type="match status" value="1"/>
</dbReference>
<evidence type="ECO:0000256" key="1">
    <source>
        <dbReference type="PROSITE-ProRule" id="PRU00047"/>
    </source>
</evidence>
<evidence type="ECO:0000259" key="2">
    <source>
        <dbReference type="PROSITE" id="PS50158"/>
    </source>
</evidence>
<dbReference type="InParanoid" id="G0VFA1"/>
<dbReference type="GO" id="GO:0008270">
    <property type="term" value="F:zinc ion binding"/>
    <property type="evidence" value="ECO:0007669"/>
    <property type="project" value="UniProtKB-KW"/>
</dbReference>
<dbReference type="InterPro" id="IPR021109">
    <property type="entry name" value="Peptidase_aspartic_dom_sf"/>
</dbReference>
<gene>
    <name evidence="3" type="primary">NCAS0E00960</name>
    <name evidence="3" type="ordered locus">NCAS_0E00960</name>
</gene>
<dbReference type="InterPro" id="IPR001878">
    <property type="entry name" value="Znf_CCHC"/>
</dbReference>
<dbReference type="SUPFAM" id="SSF57756">
    <property type="entry name" value="Retrovirus zinc finger-like domains"/>
    <property type="match status" value="1"/>
</dbReference>
<dbReference type="GO" id="GO:0003676">
    <property type="term" value="F:nucleic acid binding"/>
    <property type="evidence" value="ECO:0007669"/>
    <property type="project" value="InterPro"/>
</dbReference>
<feature type="domain" description="CCHC-type" evidence="2">
    <location>
        <begin position="71"/>
        <end position="85"/>
    </location>
</feature>
<evidence type="ECO:0000313" key="3">
    <source>
        <dbReference type="EMBL" id="CCC70166.1"/>
    </source>
</evidence>
<dbReference type="KEGG" id="ncs:NCAS_0E00960"/>
<dbReference type="GeneID" id="96903799"/>
<dbReference type="Gene3D" id="4.10.60.10">
    <property type="entry name" value="Zinc finger, CCHC-type"/>
    <property type="match status" value="1"/>
</dbReference>
<proteinExistence type="predicted"/>